<evidence type="ECO:0000256" key="8">
    <source>
        <dbReference type="ARBA" id="ARBA00022771"/>
    </source>
</evidence>
<feature type="domain" description="PHD-type" evidence="21">
    <location>
        <begin position="4"/>
        <end position="57"/>
    </location>
</feature>
<comment type="cofactor">
    <cofactor evidence="1">
        <name>Fe(2+)</name>
        <dbReference type="ChEBI" id="CHEBI:29033"/>
    </cofactor>
</comment>
<evidence type="ECO:0000256" key="9">
    <source>
        <dbReference type="ARBA" id="ARBA00022833"/>
    </source>
</evidence>
<evidence type="ECO:0000256" key="2">
    <source>
        <dbReference type="ARBA" id="ARBA00003909"/>
    </source>
</evidence>
<dbReference type="InterPro" id="IPR003347">
    <property type="entry name" value="JmjC_dom"/>
</dbReference>
<comment type="subcellular location">
    <subcellularLocation>
        <location evidence="3">Nucleus</location>
    </subcellularLocation>
</comment>
<dbReference type="CDD" id="cd15517">
    <property type="entry name" value="PHD_TCF19_like"/>
    <property type="match status" value="1"/>
</dbReference>
<reference evidence="23 24" key="1">
    <citation type="submission" date="2016-02" db="EMBL/GenBank/DDBJ databases">
        <title>Complete genome sequence and transcriptome regulation of the pentose utilising yeast Sugiyamaella lignohabitans.</title>
        <authorList>
            <person name="Bellasio M."/>
            <person name="Peymann A."/>
            <person name="Valli M."/>
            <person name="Sipitzky M."/>
            <person name="Graf A."/>
            <person name="Sauer M."/>
            <person name="Marx H."/>
            <person name="Mattanovich D."/>
        </authorList>
    </citation>
    <scope>NUCLEOTIDE SEQUENCE [LARGE SCALE GENOMIC DNA]</scope>
    <source>
        <strain evidence="23 24">CBS 10342</strain>
    </source>
</reference>
<evidence type="ECO:0000256" key="10">
    <source>
        <dbReference type="ARBA" id="ARBA00022853"/>
    </source>
</evidence>
<dbReference type="GeneID" id="30035699"/>
<keyword evidence="11" id="KW-0223">Dioxygenase</keyword>
<dbReference type="EC" id="1.14.11.27" evidence="5"/>
<evidence type="ECO:0000256" key="3">
    <source>
        <dbReference type="ARBA" id="ARBA00004123"/>
    </source>
</evidence>
<keyword evidence="15" id="KW-0804">Transcription</keyword>
<evidence type="ECO:0000256" key="1">
    <source>
        <dbReference type="ARBA" id="ARBA00001954"/>
    </source>
</evidence>
<keyword evidence="10" id="KW-0156">Chromatin regulator</keyword>
<dbReference type="Proteomes" id="UP000189580">
    <property type="component" value="Chromosome b"/>
</dbReference>
<evidence type="ECO:0000256" key="11">
    <source>
        <dbReference type="ARBA" id="ARBA00022964"/>
    </source>
</evidence>
<dbReference type="InterPro" id="IPR041070">
    <property type="entry name" value="JHD"/>
</dbReference>
<comment type="function">
    <text evidence="2">Histone demethylase that specifically demethylates 'Lys-36' of histone H3, thereby playing a central role in histone code.</text>
</comment>
<evidence type="ECO:0000256" key="20">
    <source>
        <dbReference type="SAM" id="MobiDB-lite"/>
    </source>
</evidence>
<dbReference type="RefSeq" id="XP_018738480.1">
    <property type="nucleotide sequence ID" value="XM_018880685.1"/>
</dbReference>
<dbReference type="KEGG" id="slb:AWJ20_3653"/>
<evidence type="ECO:0000256" key="12">
    <source>
        <dbReference type="ARBA" id="ARBA00023002"/>
    </source>
</evidence>
<dbReference type="SUPFAM" id="SSF57903">
    <property type="entry name" value="FYVE/PHD zinc finger"/>
    <property type="match status" value="1"/>
</dbReference>
<evidence type="ECO:0000256" key="7">
    <source>
        <dbReference type="ARBA" id="ARBA00022723"/>
    </source>
</evidence>
<dbReference type="OrthoDB" id="5876800at2759"/>
<feature type="compositionally biased region" description="Polar residues" evidence="20">
    <location>
        <begin position="477"/>
        <end position="490"/>
    </location>
</feature>
<evidence type="ECO:0000256" key="14">
    <source>
        <dbReference type="ARBA" id="ARBA00023015"/>
    </source>
</evidence>
<dbReference type="PROSITE" id="PS01359">
    <property type="entry name" value="ZF_PHD_1"/>
    <property type="match status" value="1"/>
</dbReference>
<evidence type="ECO:0000259" key="21">
    <source>
        <dbReference type="PROSITE" id="PS50016"/>
    </source>
</evidence>
<keyword evidence="7" id="KW-0479">Metal-binding</keyword>
<evidence type="ECO:0000259" key="22">
    <source>
        <dbReference type="PROSITE" id="PS51184"/>
    </source>
</evidence>
<feature type="region of interest" description="Disordered" evidence="20">
    <location>
        <begin position="461"/>
        <end position="496"/>
    </location>
</feature>
<dbReference type="InterPro" id="IPR011011">
    <property type="entry name" value="Znf_FYVE_PHD"/>
</dbReference>
<dbReference type="SMART" id="SM00558">
    <property type="entry name" value="JmjC"/>
    <property type="match status" value="1"/>
</dbReference>
<dbReference type="AlphaFoldDB" id="A0A170QZ67"/>
<accession>A0A170QZ67</accession>
<keyword evidence="14" id="KW-0805">Transcription regulation</keyword>
<evidence type="ECO:0000256" key="4">
    <source>
        <dbReference type="ARBA" id="ARBA00008037"/>
    </source>
</evidence>
<evidence type="ECO:0000256" key="15">
    <source>
        <dbReference type="ARBA" id="ARBA00023163"/>
    </source>
</evidence>
<dbReference type="InterPro" id="IPR019786">
    <property type="entry name" value="Zinc_finger_PHD-type_CS"/>
</dbReference>
<gene>
    <name evidence="23" type="primary">JHD1</name>
    <name evidence="23" type="ORF">AWJ20_3653</name>
</gene>
<dbReference type="PANTHER" id="PTHR23123">
    <property type="entry name" value="PHD/F-BOX CONTAINING PROTEIN"/>
    <property type="match status" value="1"/>
</dbReference>
<dbReference type="GO" id="GO:0005634">
    <property type="term" value="C:nucleus"/>
    <property type="evidence" value="ECO:0007669"/>
    <property type="project" value="UniProtKB-SubCell"/>
</dbReference>
<feature type="compositionally biased region" description="Basic and acidic residues" evidence="20">
    <location>
        <begin position="461"/>
        <end position="476"/>
    </location>
</feature>
<dbReference type="Pfam" id="PF00628">
    <property type="entry name" value="PHD"/>
    <property type="match status" value="1"/>
</dbReference>
<organism evidence="23 24">
    <name type="scientific">Sugiyamaella lignohabitans</name>
    <dbReference type="NCBI Taxonomy" id="796027"/>
    <lineage>
        <taxon>Eukaryota</taxon>
        <taxon>Fungi</taxon>
        <taxon>Dikarya</taxon>
        <taxon>Ascomycota</taxon>
        <taxon>Saccharomycotina</taxon>
        <taxon>Dipodascomycetes</taxon>
        <taxon>Dipodascales</taxon>
        <taxon>Trichomonascaceae</taxon>
        <taxon>Sugiyamaella</taxon>
    </lineage>
</organism>
<keyword evidence="9" id="KW-0862">Zinc</keyword>
<dbReference type="PROSITE" id="PS51184">
    <property type="entry name" value="JMJC"/>
    <property type="match status" value="1"/>
</dbReference>
<protein>
    <recommendedName>
        <fullName evidence="6">JmjC domain-containing histone demethylation protein 1</fullName>
        <ecNumber evidence="5">1.14.11.27</ecNumber>
    </recommendedName>
    <alternativeName>
        <fullName evidence="17">[Histone-H3]-lysine-36 demethylase 1</fullName>
    </alternativeName>
</protein>
<evidence type="ECO:0000313" key="23">
    <source>
        <dbReference type="EMBL" id="ANB16003.1"/>
    </source>
</evidence>
<dbReference type="GO" id="GO:0008270">
    <property type="term" value="F:zinc ion binding"/>
    <property type="evidence" value="ECO:0007669"/>
    <property type="project" value="UniProtKB-KW"/>
</dbReference>
<dbReference type="GO" id="GO:0140680">
    <property type="term" value="F:histone H3K36me/H3K36me2 demethylase activity"/>
    <property type="evidence" value="ECO:0007669"/>
    <property type="project" value="UniProtKB-EC"/>
</dbReference>
<evidence type="ECO:0000313" key="24">
    <source>
        <dbReference type="Proteomes" id="UP000189580"/>
    </source>
</evidence>
<evidence type="ECO:0000256" key="19">
    <source>
        <dbReference type="PROSITE-ProRule" id="PRU00146"/>
    </source>
</evidence>
<keyword evidence="13" id="KW-0408">Iron</keyword>
<comment type="catalytic activity">
    <reaction evidence="18">
        <text>N(6),N(6)-dimethyl-L-lysyl(36)-[histone H3] + 2 2-oxoglutarate + 2 O2 = L-lysyl(36)-[histone H3] + 2 formaldehyde + 2 succinate + 2 CO2</text>
        <dbReference type="Rhea" id="RHEA:42032"/>
        <dbReference type="Rhea" id="RHEA-COMP:9785"/>
        <dbReference type="Rhea" id="RHEA-COMP:9787"/>
        <dbReference type="ChEBI" id="CHEBI:15379"/>
        <dbReference type="ChEBI" id="CHEBI:16526"/>
        <dbReference type="ChEBI" id="CHEBI:16810"/>
        <dbReference type="ChEBI" id="CHEBI:16842"/>
        <dbReference type="ChEBI" id="CHEBI:29969"/>
        <dbReference type="ChEBI" id="CHEBI:30031"/>
        <dbReference type="ChEBI" id="CHEBI:61976"/>
        <dbReference type="EC" id="1.14.11.27"/>
    </reaction>
</comment>
<evidence type="ECO:0000256" key="17">
    <source>
        <dbReference type="ARBA" id="ARBA00031083"/>
    </source>
</evidence>
<comment type="similarity">
    <text evidence="4">Belongs to the JHDM1 histone demethylase family.</text>
</comment>
<keyword evidence="24" id="KW-1185">Reference proteome</keyword>
<dbReference type="PROSITE" id="PS50016">
    <property type="entry name" value="ZF_PHD_2"/>
    <property type="match status" value="1"/>
</dbReference>
<evidence type="ECO:0000256" key="13">
    <source>
        <dbReference type="ARBA" id="ARBA00023004"/>
    </source>
</evidence>
<dbReference type="InterPro" id="IPR019787">
    <property type="entry name" value="Znf_PHD-finger"/>
</dbReference>
<evidence type="ECO:0000256" key="6">
    <source>
        <dbReference type="ARBA" id="ARBA00015153"/>
    </source>
</evidence>
<evidence type="ECO:0000256" key="5">
    <source>
        <dbReference type="ARBA" id="ARBA00013246"/>
    </source>
</evidence>
<evidence type="ECO:0000256" key="16">
    <source>
        <dbReference type="ARBA" id="ARBA00023242"/>
    </source>
</evidence>
<dbReference type="SUPFAM" id="SSF51197">
    <property type="entry name" value="Clavaminate synthase-like"/>
    <property type="match status" value="1"/>
</dbReference>
<evidence type="ECO:0000256" key="18">
    <source>
        <dbReference type="ARBA" id="ARBA00047915"/>
    </source>
</evidence>
<dbReference type="EMBL" id="CP014503">
    <property type="protein sequence ID" value="ANB16003.1"/>
    <property type="molecule type" value="Genomic_DNA"/>
</dbReference>
<dbReference type="InterPro" id="IPR001965">
    <property type="entry name" value="Znf_PHD"/>
</dbReference>
<sequence>MTSNSDCKLCEIKKPLDKTQWIRCEKCKEWYHYDCVGKTASEIADISVFICDDCSPEFGFSILKRVSSRKKAPIDYQALDNGDTIGFLKLHPYCFYFKGSRANFNSNHIKEYTGPGLSKLWGDLRPEDIPEPAIIRRKEYDSLDMSVPSELTVAEVTELLGEDTPLEVMDVATQGNSTGWTLGKWRDYYYLEESERDRIRNVISLEFSYTPLAEKVKRPAIVREYDLVQQVWPSDPSAESDYPKVSLYCLMSVANSFTDFHVDFGGSSVFYHVCQGAKTFLFVPPTPQNLQKYEKWCLSSDQNSTFFGGLVKECYEVRLKKGDSLLIPSGWIHAVYTPEDSLVIGGNFLSKDSIPMELKLAEIERTTRVPRKFRFPYFNRVLWYIVIYYSKPENNKTLKIRLQIGLQYLASYIWKTTNSPDTKEYKALIQALPVEYKKNYKTLAESFLNDLATNVISSKRKQDLPVDSADSKKIKTETSSPTGISNSCENTFKEDV</sequence>
<dbReference type="InterPro" id="IPR050690">
    <property type="entry name" value="JHDM1_Histone_Demethylase"/>
</dbReference>
<keyword evidence="8 19" id="KW-0863">Zinc-finger</keyword>
<keyword evidence="16" id="KW-0539">Nucleus</keyword>
<feature type="domain" description="JmjC" evidence="22">
    <location>
        <begin position="207"/>
        <end position="365"/>
    </location>
</feature>
<proteinExistence type="inferred from homology"/>
<keyword evidence="12" id="KW-0560">Oxidoreductase</keyword>
<dbReference type="Pfam" id="PF17811">
    <property type="entry name" value="JHD"/>
    <property type="match status" value="1"/>
</dbReference>
<dbReference type="Gene3D" id="2.60.120.650">
    <property type="entry name" value="Cupin"/>
    <property type="match status" value="1"/>
</dbReference>
<dbReference type="SMART" id="SM00249">
    <property type="entry name" value="PHD"/>
    <property type="match status" value="1"/>
</dbReference>
<name>A0A170QZ67_9ASCO</name>